<feature type="transmembrane region" description="Helical" evidence="7">
    <location>
        <begin position="129"/>
        <end position="149"/>
    </location>
</feature>
<evidence type="ECO:0000256" key="2">
    <source>
        <dbReference type="ARBA" id="ARBA00022448"/>
    </source>
</evidence>
<keyword evidence="4 7" id="KW-0812">Transmembrane</keyword>
<comment type="similarity">
    <text evidence="7">Belongs to the binding-protein-dependent transport system permease family.</text>
</comment>
<dbReference type="PANTHER" id="PTHR30193:SF37">
    <property type="entry name" value="INNER MEMBRANE ABC TRANSPORTER PERMEASE PROTEIN YCJO"/>
    <property type="match status" value="1"/>
</dbReference>
<dbReference type="Pfam" id="PF00528">
    <property type="entry name" value="BPD_transp_1"/>
    <property type="match status" value="1"/>
</dbReference>
<evidence type="ECO:0000256" key="6">
    <source>
        <dbReference type="ARBA" id="ARBA00023136"/>
    </source>
</evidence>
<name>A0A401ZIE4_9CHLR</name>
<dbReference type="PANTHER" id="PTHR30193">
    <property type="entry name" value="ABC TRANSPORTER PERMEASE PROTEIN"/>
    <property type="match status" value="1"/>
</dbReference>
<evidence type="ECO:0000313" key="9">
    <source>
        <dbReference type="EMBL" id="GCE06615.1"/>
    </source>
</evidence>
<dbReference type="RefSeq" id="WP_126597547.1">
    <property type="nucleotide sequence ID" value="NZ_BIFQ01000001.1"/>
</dbReference>
<gene>
    <name evidence="9" type="ORF">KDAU_39440</name>
</gene>
<dbReference type="Proteomes" id="UP000287224">
    <property type="component" value="Unassembled WGS sequence"/>
</dbReference>
<evidence type="ECO:0000256" key="5">
    <source>
        <dbReference type="ARBA" id="ARBA00022989"/>
    </source>
</evidence>
<dbReference type="InterPro" id="IPR051393">
    <property type="entry name" value="ABC_transporter_permease"/>
</dbReference>
<feature type="transmembrane region" description="Helical" evidence="7">
    <location>
        <begin position="287"/>
        <end position="310"/>
    </location>
</feature>
<comment type="subcellular location">
    <subcellularLocation>
        <location evidence="1 7">Cell membrane</location>
        <topology evidence="1 7">Multi-pass membrane protein</topology>
    </subcellularLocation>
</comment>
<keyword evidence="2 7" id="KW-0813">Transport</keyword>
<dbReference type="Gene3D" id="1.10.3720.10">
    <property type="entry name" value="MetI-like"/>
    <property type="match status" value="1"/>
</dbReference>
<evidence type="ECO:0000256" key="1">
    <source>
        <dbReference type="ARBA" id="ARBA00004651"/>
    </source>
</evidence>
<dbReference type="CDD" id="cd06261">
    <property type="entry name" value="TM_PBP2"/>
    <property type="match status" value="1"/>
</dbReference>
<keyword evidence="3" id="KW-1003">Cell membrane</keyword>
<evidence type="ECO:0000259" key="8">
    <source>
        <dbReference type="PROSITE" id="PS50928"/>
    </source>
</evidence>
<dbReference type="OrthoDB" id="9779462at2"/>
<evidence type="ECO:0000256" key="7">
    <source>
        <dbReference type="RuleBase" id="RU363032"/>
    </source>
</evidence>
<organism evidence="9 10">
    <name type="scientific">Dictyobacter aurantiacus</name>
    <dbReference type="NCBI Taxonomy" id="1936993"/>
    <lineage>
        <taxon>Bacteria</taxon>
        <taxon>Bacillati</taxon>
        <taxon>Chloroflexota</taxon>
        <taxon>Ktedonobacteria</taxon>
        <taxon>Ktedonobacterales</taxon>
        <taxon>Dictyobacteraceae</taxon>
        <taxon>Dictyobacter</taxon>
    </lineage>
</organism>
<dbReference type="InterPro" id="IPR000515">
    <property type="entry name" value="MetI-like"/>
</dbReference>
<keyword evidence="6 7" id="KW-0472">Membrane</keyword>
<feature type="transmembrane region" description="Helical" evidence="7">
    <location>
        <begin position="235"/>
        <end position="256"/>
    </location>
</feature>
<feature type="transmembrane region" description="Helical" evidence="7">
    <location>
        <begin position="98"/>
        <end position="117"/>
    </location>
</feature>
<dbReference type="GO" id="GO:0055085">
    <property type="term" value="P:transmembrane transport"/>
    <property type="evidence" value="ECO:0007669"/>
    <property type="project" value="InterPro"/>
</dbReference>
<dbReference type="GO" id="GO:0005886">
    <property type="term" value="C:plasma membrane"/>
    <property type="evidence" value="ECO:0007669"/>
    <property type="project" value="UniProtKB-SubCell"/>
</dbReference>
<dbReference type="InterPro" id="IPR035906">
    <property type="entry name" value="MetI-like_sf"/>
</dbReference>
<evidence type="ECO:0000313" key="10">
    <source>
        <dbReference type="Proteomes" id="UP000287224"/>
    </source>
</evidence>
<feature type="domain" description="ABC transmembrane type-1" evidence="8">
    <location>
        <begin position="92"/>
        <end position="309"/>
    </location>
</feature>
<accession>A0A401ZIE4</accession>
<protein>
    <submittedName>
        <fullName evidence="9">Glycerol-3-phosphate ABC transporter permease</fullName>
    </submittedName>
</protein>
<dbReference type="AlphaFoldDB" id="A0A401ZIE4"/>
<evidence type="ECO:0000256" key="4">
    <source>
        <dbReference type="ARBA" id="ARBA00022692"/>
    </source>
</evidence>
<feature type="transmembrane region" description="Helical" evidence="7">
    <location>
        <begin position="26"/>
        <end position="48"/>
    </location>
</feature>
<sequence length="317" mass="35851">MSSVIQPQPVADDTTVRRGGARKFRLTPYLFILPHFIFFALFIGYPFFNGLYLSLFRYDYLQPATNAFVGLQNYLDLFTRGSVTFQDFWNSLWNTVQFVVYSVPLLVVLPLLLALLLNAKIPGVTVFRTIYFAPWVLSVSVVGLLWWWIFQSAGGLVNNYLALWNLPTPEWLSTLPWAWVSIVIATIWWTMGFNMIILLAALQGIPGELYEAANVDGANKWHMFWSLTLPMLRPILLFIVITSIIASFNLFGQPFIMTQGGPALPSGSGATTPVMYEIYNEGIVRHFVGSAAAMSFVVAVIMIVISYANFRIFRERS</sequence>
<dbReference type="PROSITE" id="PS50928">
    <property type="entry name" value="ABC_TM1"/>
    <property type="match status" value="1"/>
</dbReference>
<proteinExistence type="inferred from homology"/>
<evidence type="ECO:0000256" key="3">
    <source>
        <dbReference type="ARBA" id="ARBA00022475"/>
    </source>
</evidence>
<dbReference type="EMBL" id="BIFQ01000001">
    <property type="protein sequence ID" value="GCE06615.1"/>
    <property type="molecule type" value="Genomic_DNA"/>
</dbReference>
<keyword evidence="10" id="KW-1185">Reference proteome</keyword>
<feature type="transmembrane region" description="Helical" evidence="7">
    <location>
        <begin position="177"/>
        <end position="202"/>
    </location>
</feature>
<keyword evidence="5 7" id="KW-1133">Transmembrane helix</keyword>
<comment type="caution">
    <text evidence="9">The sequence shown here is derived from an EMBL/GenBank/DDBJ whole genome shotgun (WGS) entry which is preliminary data.</text>
</comment>
<reference evidence="10" key="1">
    <citation type="submission" date="2018-12" db="EMBL/GenBank/DDBJ databases">
        <title>Tengunoibacter tsumagoiensis gen. nov., sp. nov., Dictyobacter kobayashii sp. nov., D. alpinus sp. nov., and D. joshuensis sp. nov. and description of Dictyobacteraceae fam. nov. within the order Ktedonobacterales isolated from Tengu-no-mugimeshi.</title>
        <authorList>
            <person name="Wang C.M."/>
            <person name="Zheng Y."/>
            <person name="Sakai Y."/>
            <person name="Toyoda A."/>
            <person name="Minakuchi Y."/>
            <person name="Abe K."/>
            <person name="Yokota A."/>
            <person name="Yabe S."/>
        </authorList>
    </citation>
    <scope>NUCLEOTIDE SEQUENCE [LARGE SCALE GENOMIC DNA]</scope>
    <source>
        <strain evidence="10">S-27</strain>
    </source>
</reference>
<dbReference type="SUPFAM" id="SSF161098">
    <property type="entry name" value="MetI-like"/>
    <property type="match status" value="1"/>
</dbReference>